<evidence type="ECO:0000313" key="2">
    <source>
        <dbReference type="Proteomes" id="UP000061660"/>
    </source>
</evidence>
<sequence>MIFKPMMVNLLGFKANVLDRGSNLSFGPVQQVDLFLSTKQNMGFGEENGDWSPAYVPFNLVFDQDVVDSPSIKNSLV</sequence>
<dbReference type="Proteomes" id="UP000061660">
    <property type="component" value="Chromosome"/>
</dbReference>
<dbReference type="EMBL" id="CP013652">
    <property type="protein sequence ID" value="ALS24432.1"/>
    <property type="molecule type" value="Genomic_DNA"/>
</dbReference>
<proteinExistence type="predicted"/>
<reference evidence="1 2" key="2">
    <citation type="journal article" date="2016" name="Genome Announc.">
        <title>Complete Genome Sequences of Two Interactive Moderate Thermophiles, Paenibacillus napthalenovorans 32O-Y and Paenibacillus sp. 32O-W.</title>
        <authorList>
            <person name="Butler R.R.III."/>
            <person name="Wang J."/>
            <person name="Stark B.C."/>
            <person name="Pombert J.F."/>
        </authorList>
    </citation>
    <scope>NUCLEOTIDE SEQUENCE [LARGE SCALE GENOMIC DNA]</scope>
    <source>
        <strain evidence="1 2">32O-Y</strain>
    </source>
</reference>
<keyword evidence="2" id="KW-1185">Reference proteome</keyword>
<dbReference type="RefSeq" id="WP_054819881.1">
    <property type="nucleotide sequence ID" value="NZ_CP013652.1"/>
</dbReference>
<accession>A0A0U2M832</accession>
<dbReference type="AlphaFoldDB" id="A0A0U2M832"/>
<gene>
    <name evidence="1" type="ORF">IJ22_41350</name>
</gene>
<dbReference type="KEGG" id="pnp:IJ22_41350"/>
<organism evidence="1 2">
    <name type="scientific">Paenibacillus naphthalenovorans</name>
    <dbReference type="NCBI Taxonomy" id="162209"/>
    <lineage>
        <taxon>Bacteria</taxon>
        <taxon>Bacillati</taxon>
        <taxon>Bacillota</taxon>
        <taxon>Bacilli</taxon>
        <taxon>Bacillales</taxon>
        <taxon>Paenibacillaceae</taxon>
        <taxon>Paenibacillus</taxon>
    </lineage>
</organism>
<evidence type="ECO:0000313" key="1">
    <source>
        <dbReference type="EMBL" id="ALS24432.1"/>
    </source>
</evidence>
<name>A0A0U2M832_9BACL</name>
<dbReference type="OrthoDB" id="2680365at2"/>
<dbReference type="PATRIC" id="fig|162209.4.peg.4379"/>
<protein>
    <submittedName>
        <fullName evidence="1">Uncharacterized protein</fullName>
    </submittedName>
</protein>
<reference evidence="2" key="1">
    <citation type="submission" date="2015-12" db="EMBL/GenBank/DDBJ databases">
        <title>Complete genome sequences of two moderately thermophilic Paenibacillus species.</title>
        <authorList>
            <person name="Butler R.III."/>
            <person name="Wang J."/>
            <person name="Stark B.C."/>
            <person name="Pombert J.-F."/>
        </authorList>
    </citation>
    <scope>NUCLEOTIDE SEQUENCE [LARGE SCALE GENOMIC DNA]</scope>
    <source>
        <strain evidence="2">32O-Y</strain>
    </source>
</reference>